<name>A0ABD1KHX8_9TELE</name>
<feature type="region of interest" description="Disordered" evidence="1">
    <location>
        <begin position="274"/>
        <end position="321"/>
    </location>
</feature>
<comment type="caution">
    <text evidence="2">The sequence shown here is derived from an EMBL/GenBank/DDBJ whole genome shotgun (WGS) entry which is preliminary data.</text>
</comment>
<feature type="region of interest" description="Disordered" evidence="1">
    <location>
        <begin position="1"/>
        <end position="23"/>
    </location>
</feature>
<feature type="compositionally biased region" description="Polar residues" evidence="1">
    <location>
        <begin position="1"/>
        <end position="18"/>
    </location>
</feature>
<gene>
    <name evidence="2" type="ORF">ACEWY4_005219</name>
</gene>
<dbReference type="AlphaFoldDB" id="A0ABD1KHX8"/>
<feature type="region of interest" description="Disordered" evidence="1">
    <location>
        <begin position="359"/>
        <end position="385"/>
    </location>
</feature>
<evidence type="ECO:0000313" key="2">
    <source>
        <dbReference type="EMBL" id="KAL2098739.1"/>
    </source>
</evidence>
<evidence type="ECO:0000256" key="1">
    <source>
        <dbReference type="SAM" id="MobiDB-lite"/>
    </source>
</evidence>
<dbReference type="Proteomes" id="UP001591681">
    <property type="component" value="Unassembled WGS sequence"/>
</dbReference>
<protein>
    <recommendedName>
        <fullName evidence="4">Zonadhesin</fullName>
    </recommendedName>
</protein>
<evidence type="ECO:0008006" key="4">
    <source>
        <dbReference type="Google" id="ProtNLM"/>
    </source>
</evidence>
<dbReference type="EMBL" id="JBHFQA010000005">
    <property type="protein sequence ID" value="KAL2098739.1"/>
    <property type="molecule type" value="Genomic_DNA"/>
</dbReference>
<proteinExistence type="predicted"/>
<accession>A0ABD1KHX8</accession>
<sequence length="529" mass="58478">MNHPSATSDSSHGFSISSEPMDYGAGKKPSNVIRALLKKQQTWRHLRQCQGMDGMNTSYDSLPQFRCKHKRLIMRFAAARHTDPFLLTDDLSPINIQHLPAHCKHRALYHEPWMLFKIFLNGCYLHHKVMKWMQLNSLMVQYFDRLLMQNITGVASCLSLTPPRPASTKAAAPVVMCKKHELLVKLPGRALKQVSVSDIYVDQERDIKQWRNNTFLYVKINIEKDQAFTLIYSGLSGKLKKLKVSCVQKHRSRLPRSIFDIYWGDSESPIVPFNSSDFSTDTNTIDPSSNSDTTDSFTDTDVSDSYSNTGTSADTDMSPASKNSFEEFGHFGEYWGFPDIPTGPYTPKPIVTKPTAVTTRTIPGSTTPATTTIASPPATTTSEVTTTTQIITAIPTTTLAETTPVPTTTLAETTTSIPTATLAETTTLVPTTILAETTTSIPTTTLADTTTFVGTTASSLTTASRPATTPTGMAEVVTKAMPRLWLVCEESHKRKSLKITFSGILGLKTSSLHEDSVLTAHRYMFLDRE</sequence>
<feature type="compositionally biased region" description="Low complexity" evidence="1">
    <location>
        <begin position="279"/>
        <end position="305"/>
    </location>
</feature>
<evidence type="ECO:0000313" key="3">
    <source>
        <dbReference type="Proteomes" id="UP001591681"/>
    </source>
</evidence>
<keyword evidence="3" id="KW-1185">Reference proteome</keyword>
<organism evidence="2 3">
    <name type="scientific">Coilia grayii</name>
    <name type="common">Gray's grenadier anchovy</name>
    <dbReference type="NCBI Taxonomy" id="363190"/>
    <lineage>
        <taxon>Eukaryota</taxon>
        <taxon>Metazoa</taxon>
        <taxon>Chordata</taxon>
        <taxon>Craniata</taxon>
        <taxon>Vertebrata</taxon>
        <taxon>Euteleostomi</taxon>
        <taxon>Actinopterygii</taxon>
        <taxon>Neopterygii</taxon>
        <taxon>Teleostei</taxon>
        <taxon>Clupei</taxon>
        <taxon>Clupeiformes</taxon>
        <taxon>Clupeoidei</taxon>
        <taxon>Engraulidae</taxon>
        <taxon>Coilinae</taxon>
        <taxon>Coilia</taxon>
    </lineage>
</organism>
<reference evidence="2 3" key="1">
    <citation type="submission" date="2024-09" db="EMBL/GenBank/DDBJ databases">
        <title>A chromosome-level genome assembly of Gray's grenadier anchovy, Coilia grayii.</title>
        <authorList>
            <person name="Fu Z."/>
        </authorList>
    </citation>
    <scope>NUCLEOTIDE SEQUENCE [LARGE SCALE GENOMIC DNA]</scope>
    <source>
        <strain evidence="2">G4</strain>
        <tissue evidence="2">Muscle</tissue>
    </source>
</reference>
<feature type="compositionally biased region" description="Polar residues" evidence="1">
    <location>
        <begin position="306"/>
        <end position="321"/>
    </location>
</feature>